<name>A0AAU9K439_9CILI</name>
<organism evidence="1 2">
    <name type="scientific">Blepharisma stoltei</name>
    <dbReference type="NCBI Taxonomy" id="1481888"/>
    <lineage>
        <taxon>Eukaryota</taxon>
        <taxon>Sar</taxon>
        <taxon>Alveolata</taxon>
        <taxon>Ciliophora</taxon>
        <taxon>Postciliodesmatophora</taxon>
        <taxon>Heterotrichea</taxon>
        <taxon>Heterotrichida</taxon>
        <taxon>Blepharismidae</taxon>
        <taxon>Blepharisma</taxon>
    </lineage>
</organism>
<dbReference type="EMBL" id="CAJZBQ010000055">
    <property type="protein sequence ID" value="CAG9332776.1"/>
    <property type="molecule type" value="Genomic_DNA"/>
</dbReference>
<proteinExistence type="predicted"/>
<evidence type="ECO:0000313" key="2">
    <source>
        <dbReference type="Proteomes" id="UP001162131"/>
    </source>
</evidence>
<protein>
    <submittedName>
        <fullName evidence="1">Uncharacterized protein</fullName>
    </submittedName>
</protein>
<dbReference type="AlphaFoldDB" id="A0AAU9K439"/>
<dbReference type="Proteomes" id="UP001162131">
    <property type="component" value="Unassembled WGS sequence"/>
</dbReference>
<keyword evidence="2" id="KW-1185">Reference proteome</keyword>
<accession>A0AAU9K439</accession>
<comment type="caution">
    <text evidence="1">The sequence shown here is derived from an EMBL/GenBank/DDBJ whole genome shotgun (WGS) entry which is preliminary data.</text>
</comment>
<sequence length="75" mass="8788">MAAEIFGNKILITGYELSALYSYSIRRNTHSPIFDLLYMKYKILFSHQERAFIFCDGFGANMTWENETNYFTAVI</sequence>
<reference evidence="1" key="1">
    <citation type="submission" date="2021-09" db="EMBL/GenBank/DDBJ databases">
        <authorList>
            <consortium name="AG Swart"/>
            <person name="Singh M."/>
            <person name="Singh A."/>
            <person name="Seah K."/>
            <person name="Emmerich C."/>
        </authorList>
    </citation>
    <scope>NUCLEOTIDE SEQUENCE</scope>
    <source>
        <strain evidence="1">ATCC30299</strain>
    </source>
</reference>
<gene>
    <name evidence="1" type="ORF">BSTOLATCC_MIC57065</name>
</gene>
<evidence type="ECO:0000313" key="1">
    <source>
        <dbReference type="EMBL" id="CAG9332776.1"/>
    </source>
</evidence>